<dbReference type="InterPro" id="IPR004104">
    <property type="entry name" value="Gfo/Idh/MocA-like_OxRdtase_C"/>
</dbReference>
<dbReference type="NCBIfam" id="TIGR01409">
    <property type="entry name" value="TAT_signal_seq"/>
    <property type="match status" value="1"/>
</dbReference>
<dbReference type="RefSeq" id="WP_348266116.1">
    <property type="nucleotide sequence ID" value="NZ_CP121194.1"/>
</dbReference>
<dbReference type="InterPro" id="IPR036291">
    <property type="entry name" value="NAD(P)-bd_dom_sf"/>
</dbReference>
<dbReference type="InterPro" id="IPR050463">
    <property type="entry name" value="Gfo/Idh/MocA_oxidrdct_glycsds"/>
</dbReference>
<dbReference type="EMBL" id="CP121195">
    <property type="protein sequence ID" value="XBH11912.1"/>
    <property type="molecule type" value="Genomic_DNA"/>
</dbReference>
<dbReference type="SUPFAM" id="SSF55347">
    <property type="entry name" value="Glyceraldehyde-3-phosphate dehydrogenase-like, C-terminal domain"/>
    <property type="match status" value="1"/>
</dbReference>
<evidence type="ECO:0000313" key="3">
    <source>
        <dbReference type="EMBL" id="XBH08607.1"/>
    </source>
</evidence>
<dbReference type="InterPro" id="IPR019546">
    <property type="entry name" value="TAT_signal_bac_arc"/>
</dbReference>
<evidence type="ECO:0000259" key="1">
    <source>
        <dbReference type="Pfam" id="PF01408"/>
    </source>
</evidence>
<proteinExistence type="predicted"/>
<dbReference type="Pfam" id="PF02894">
    <property type="entry name" value="GFO_IDH_MocA_C"/>
    <property type="match status" value="1"/>
</dbReference>
<dbReference type="Gene3D" id="3.40.50.720">
    <property type="entry name" value="NAD(P)-binding Rossmann-like Domain"/>
    <property type="match status" value="1"/>
</dbReference>
<dbReference type="PROSITE" id="PS51318">
    <property type="entry name" value="TAT"/>
    <property type="match status" value="1"/>
</dbReference>
<dbReference type="Pfam" id="PF01408">
    <property type="entry name" value="GFO_IDH_MocA"/>
    <property type="match status" value="1"/>
</dbReference>
<protein>
    <submittedName>
        <fullName evidence="3">Gfo/Idh/MocA family oxidoreductase</fullName>
    </submittedName>
</protein>
<dbReference type="AlphaFoldDB" id="A0AAU7CTZ5"/>
<dbReference type="Gene3D" id="3.30.360.10">
    <property type="entry name" value="Dihydrodipicolinate Reductase, domain 2"/>
    <property type="match status" value="1"/>
</dbReference>
<dbReference type="PANTHER" id="PTHR43818">
    <property type="entry name" value="BCDNA.GH03377"/>
    <property type="match status" value="1"/>
</dbReference>
<accession>A0AAU7D442</accession>
<dbReference type="InterPro" id="IPR000683">
    <property type="entry name" value="Gfo/Idh/MocA-like_OxRdtase_N"/>
</dbReference>
<organism evidence="3">
    <name type="scientific">Edaphobacter paludis</name>
    <dbReference type="NCBI Taxonomy" id="3035702"/>
    <lineage>
        <taxon>Bacteria</taxon>
        <taxon>Pseudomonadati</taxon>
        <taxon>Acidobacteriota</taxon>
        <taxon>Terriglobia</taxon>
        <taxon>Terriglobales</taxon>
        <taxon>Acidobacteriaceae</taxon>
        <taxon>Edaphobacter</taxon>
    </lineage>
</organism>
<reference evidence="3" key="1">
    <citation type="submission" date="2023-03" db="EMBL/GenBank/DDBJ databases">
        <title>Edaphobacter sp.</title>
        <authorList>
            <person name="Huber K.J."/>
            <person name="Papendorf J."/>
            <person name="Pilke C."/>
            <person name="Bunk B."/>
            <person name="Sproeer C."/>
            <person name="Pester M."/>
        </authorList>
    </citation>
    <scope>NUCLEOTIDE SEQUENCE</scope>
    <source>
        <strain evidence="3">DSM 109919</strain>
        <strain evidence="4">DSM 109920</strain>
    </source>
</reference>
<dbReference type="SUPFAM" id="SSF51735">
    <property type="entry name" value="NAD(P)-binding Rossmann-fold domains"/>
    <property type="match status" value="1"/>
</dbReference>
<accession>A0AAU7CTZ5</accession>
<dbReference type="KEGG" id="epl:P4G45_08850"/>
<dbReference type="PANTHER" id="PTHR43818:SF5">
    <property type="entry name" value="OXIDOREDUCTASE FAMILY PROTEIN"/>
    <property type="match status" value="1"/>
</dbReference>
<evidence type="ECO:0000259" key="2">
    <source>
        <dbReference type="Pfam" id="PF02894"/>
    </source>
</evidence>
<feature type="domain" description="Gfo/Idh/MocA-like oxidoreductase C-terminal" evidence="2">
    <location>
        <begin position="237"/>
        <end position="424"/>
    </location>
</feature>
<sequence length="437" mass="48881">MENDGKKIDRREFMGKVGMGAAALGVFPAGRLFAASNRVLGANDRIRIGLIGAGDRGQDDLRHALKQPNVECVAVADVYSRRRDQVKGYLPNVATYDDPMRLLERNDIDAVIHATPQHLHKKYFLATLAAGKDLYSEKTLAWNIPEAMACRDAAKSSKQIVQIGMQDQSNGEMEDTRKWIRDGLAGKITMVDSWMSRNTLEGHGQWVRPVLSDCNPDHVNWDLFLSGRPKVPFDGYKFINWRLFWEFSGGNVTENMVHQIGWIINAMDLQLPKAATMTGGVYSKKDGRQVPDTFSVALEYPNDLLVTWQSTFSNSRYGLGERFLGDKGTIEHMSGSNDMKTGVYQKGQPHSDQAIGPTNYYPEKLNNPNGVPLKGENPGVDHMANWMDCIRNRAQPNATVEIGYLSAVACHMSNLAYKQKRRVTLEEAMAAKPEAWM</sequence>
<dbReference type="InterPro" id="IPR006311">
    <property type="entry name" value="TAT_signal"/>
</dbReference>
<evidence type="ECO:0000313" key="4">
    <source>
        <dbReference type="EMBL" id="XBH11912.1"/>
    </source>
</evidence>
<name>A0AAU7CTZ5_9BACT</name>
<gene>
    <name evidence="3" type="ORF">P4G45_08850</name>
    <name evidence="4" type="ORF">P8936_09300</name>
</gene>
<dbReference type="GO" id="GO:0000166">
    <property type="term" value="F:nucleotide binding"/>
    <property type="evidence" value="ECO:0007669"/>
    <property type="project" value="InterPro"/>
</dbReference>
<feature type="domain" description="Gfo/Idh/MocA-like oxidoreductase N-terminal" evidence="1">
    <location>
        <begin position="46"/>
        <end position="164"/>
    </location>
</feature>
<dbReference type="EMBL" id="CP121194">
    <property type="protein sequence ID" value="XBH08607.1"/>
    <property type="molecule type" value="Genomic_DNA"/>
</dbReference>